<accession>D8TMT1</accession>
<feature type="compositionally biased region" description="Gly residues" evidence="1">
    <location>
        <begin position="950"/>
        <end position="959"/>
    </location>
</feature>
<feature type="region of interest" description="Disordered" evidence="1">
    <location>
        <begin position="1221"/>
        <end position="1330"/>
    </location>
</feature>
<dbReference type="Pfam" id="PF00454">
    <property type="entry name" value="PI3_PI4_kinase"/>
    <property type="match status" value="1"/>
</dbReference>
<feature type="compositionally biased region" description="Gly residues" evidence="1">
    <location>
        <begin position="1280"/>
        <end position="1315"/>
    </location>
</feature>
<dbReference type="InParanoid" id="D8TMT1"/>
<gene>
    <name evidence="4" type="ORF">VOLCADRAFT_87995</name>
</gene>
<feature type="compositionally biased region" description="Basic and acidic residues" evidence="1">
    <location>
        <begin position="50"/>
        <end position="63"/>
    </location>
</feature>
<feature type="domain" description="FATC" evidence="3">
    <location>
        <begin position="3869"/>
        <end position="3901"/>
    </location>
</feature>
<dbReference type="InterPro" id="IPR003152">
    <property type="entry name" value="FATC_dom"/>
</dbReference>
<feature type="region of interest" description="Disordered" evidence="1">
    <location>
        <begin position="39"/>
        <end position="132"/>
    </location>
</feature>
<dbReference type="SMART" id="SM01343">
    <property type="entry name" value="FATC"/>
    <property type="match status" value="1"/>
</dbReference>
<evidence type="ECO:0000259" key="2">
    <source>
        <dbReference type="PROSITE" id="PS50290"/>
    </source>
</evidence>
<organism evidence="5">
    <name type="scientific">Volvox carteri f. nagariensis</name>
    <dbReference type="NCBI Taxonomy" id="3068"/>
    <lineage>
        <taxon>Eukaryota</taxon>
        <taxon>Viridiplantae</taxon>
        <taxon>Chlorophyta</taxon>
        <taxon>core chlorophytes</taxon>
        <taxon>Chlorophyceae</taxon>
        <taxon>CS clade</taxon>
        <taxon>Chlamydomonadales</taxon>
        <taxon>Volvocaceae</taxon>
        <taxon>Volvox</taxon>
    </lineage>
</organism>
<feature type="compositionally biased region" description="Acidic residues" evidence="1">
    <location>
        <begin position="1393"/>
        <end position="1402"/>
    </location>
</feature>
<dbReference type="InterPro" id="IPR036940">
    <property type="entry name" value="PI3/4_kinase_cat_sf"/>
</dbReference>
<evidence type="ECO:0000313" key="4">
    <source>
        <dbReference type="EMBL" id="EFJ51181.1"/>
    </source>
</evidence>
<evidence type="ECO:0000256" key="1">
    <source>
        <dbReference type="SAM" id="MobiDB-lite"/>
    </source>
</evidence>
<feature type="region of interest" description="Disordered" evidence="1">
    <location>
        <begin position="1070"/>
        <end position="1104"/>
    </location>
</feature>
<feature type="compositionally biased region" description="Low complexity" evidence="1">
    <location>
        <begin position="1381"/>
        <end position="1392"/>
    </location>
</feature>
<dbReference type="PANTHER" id="PTHR11139:SF124">
    <property type="entry name" value="NON-SPECIFIC SERINE_THREONINE PROTEIN KINASE"/>
    <property type="match status" value="1"/>
</dbReference>
<evidence type="ECO:0000259" key="3">
    <source>
        <dbReference type="PROSITE" id="PS51190"/>
    </source>
</evidence>
<feature type="compositionally biased region" description="Low complexity" evidence="1">
    <location>
        <begin position="1070"/>
        <end position="1082"/>
    </location>
</feature>
<dbReference type="EMBL" id="GL378328">
    <property type="protein sequence ID" value="EFJ51181.1"/>
    <property type="molecule type" value="Genomic_DNA"/>
</dbReference>
<dbReference type="SMART" id="SM00146">
    <property type="entry name" value="PI3Kc"/>
    <property type="match status" value="1"/>
</dbReference>
<feature type="domain" description="PI3K/PI4K catalytic" evidence="2">
    <location>
        <begin position="3430"/>
        <end position="3784"/>
    </location>
</feature>
<feature type="compositionally biased region" description="Pro residues" evidence="1">
    <location>
        <begin position="1612"/>
        <end position="1623"/>
    </location>
</feature>
<dbReference type="Gene3D" id="3.30.1010.10">
    <property type="entry name" value="Phosphatidylinositol 3-kinase Catalytic Subunit, Chain A, domain 4"/>
    <property type="match status" value="1"/>
</dbReference>
<dbReference type="InterPro" id="IPR050517">
    <property type="entry name" value="DDR_Repair_Kinase"/>
</dbReference>
<feature type="compositionally biased region" description="Gly residues" evidence="1">
    <location>
        <begin position="1660"/>
        <end position="1680"/>
    </location>
</feature>
<sequence>MDLIAAALRANLPYAVTLEDGLRELLRRTLGSVEVGAAAAATAGPPTDLRSVDAGDAEMHKEDSESESDLDSDLDLGLGRDTATATGLSMEGSGGDSGGGRAGRRGRRGGGGSSGGARRPRQRQRNGGGGGGGGGVAEIALLAGDPVQTSVFVQGLSRLLAMQWLSRRRGPETRGQLLVEGGGGGGVGAGGGLGGGSGAGPSLELLSEPPPSAGSFCRELLGLIMPLRNEREEEEEAGTAASVKEGGEDEAAAGTTAGTTFYDNFKAVVNRAVLFDPEVSVCHILRALAARERTAAAAGSAAAAAAAVSTTAEAVLAGVCESLLRSRAAVAAVARARPAAAALGGPPPPPLPPLPPPSALDLHLSAFMASCRRHLHLLQPLARKGAGSSGSSGPSLESQLLLLRVLRLLLQLDAAGLLQPGPSLDFILDCYCEALAPSAAAASAGALTQALQLLPALAAGLPDGGPLERLFGGGAAASGGAPGVVISLVPYVCPTNSRRDHPDPTAPAAVDMSMRLHALMETLVQLSYAAAAAAEVATAAAGGGGGGSGGSRGGAARAAAAASLLKALLIVVQDMGGPTGHLLQTRLVRMFVQMAAAAWHGAPSVTEDAAKDVTNPYALSAAAAAAARAWPGDALLSYSFSWLLLDPGFRGMREMRLALLHHVVMPLLAAAPAPYRVEWYGTYVRRMVHHVQDTAGGGGGAGGGAGPGTSQLLNSWVCYTLLQAMYGMCTAQEIDRIWDKSNRDIRAPTPPMSEAGPYAAAAAAATSTTAAAGVGVGVGVGGGEVLKNSTLMGLCKRELCRPLPAPRGALNAHELQYQDIDRAVRCAAWAASAALLLRTQNRATFFAKLLRMPDDRNGDPAFVWKRLLPDKAHFRFAADPEDQQQQQQQEEEGAAGAEGEGVGLGVGAPPSRLRSSEPNRRQRARWDQEVVRTAFREMRRQREEELAVRRGGGGGGGGPSASMLMGGTLLGVGGGSGGEDDVASLTAKVSASQYDFGLGLGVSSGTASLDSGGGGGGMAASLLSSGGGGGSGTVAAAALAYTWTASGGGGGGGGPLVGDVFARPAAENSAPGAAGEAAAGSATAGGGVGDEGVDGDLIDDNPMNDELPYVDDEMDEHVCMLPLVQLIEKFSDPATWDSVAEAGAIATAKEAAAAGAAAAGVAAAASSALPGPDAPMPRWLSTLLEALSRTDTPRYIRLFLLKAVLHVEERVRQRKIRIQSQSLQVQSEQLNQQTEQTERPMSPLGMQYSGIATTISSSSRSSRVEEGSQQTTVRKESCTGDGGNGDGDGGHGGAYGFSKGGRQGGGPGVVGTGAGEEGEQEEEGGGASAVAAETRVSELPASDTVFAIWAVRFFPALADAEAAEAEAEAEAVPLSSPPQQQPLAGAAEAAAIGDDDDGDGGEEPLLGQRPPVEAAAAAGGTGGVASSTAAGGSGSGAVFSYVLRSMCQTFMSWRGLGDLGDTEGETQSQTTATATATTTKALLRGAAEQLLRRVVRLCLSPRTPLELCRLNAHHVMALMYFWRRSGVKLRGPELLTLLSPRLETKQRVEGLRVVRAALGYGQEHAVLYGEARDQLWRALRALLSGSPPPASSAAAASKRNHRAAANPSSTHTPPPPPPPPPPALRIVAGPLGELLGLYLAKLAEKEEEGKEGNAVTAGVTGAGDGGGGGGGQEGGGGEGGDVWEVGELAGSGGLALGRQRRTSFGSLLEQRQYDIQDGLRRRVGGGGGGGGSTRHWDALVVVLRGMTAPSPLGYPPSVRHLVGEVVRGLGLGLVGTAREVACEAAFEVLGRYVPLANPTQRQELFIELVTALDRLPLRTMRPETQRGALKLMQALAESARLDDLNCLLRNLTSSRGLASGPSPTRLAMLQLSPALSAAAAAAARNPAAPAAIATSPSSLVSEAASRLLIRWPNVACALLLEPSLALTDNDQPLYTSQPYECTFRDYTPSLGLLYGGGVGGTTALGMYGGGTAAAAALRTPAFLLTQDMYGSYTGAAAAAAARRRPLGLLRATATAHFVPTVTLSVTGDVFAASGGVALDSTYGTGTASQSTAVAAGAPTQSVAAALPPSYGGNRTVRLAARRQQSGSRYARTAAIRGLQQRELSLRAARHEGRASRVRLFRSYRTGELPDTLSVRVASFLRPLAGVVEVDGPAATAALAAIVEAVAAAAAAAAAPVGPQQRRELLDALAVAFAARPAAPSYVTALQAMAARLIDAGGAAVAAPLLLLPADLTAAAAASGGYQAAAVLLEAQQAVQERELDTAKAAANASSSGSGRYSTAIVKRASAGLSATLEAVAHVYGELDEQDIVLGTRRRLCLCPGSFAMLAAEAAGRPRLAVRRAGQLTAALDLLTATVTEAAAAETAETKQGPGVASKLVPERPQDRGVALGSSAVEPLLPPPQEGADGAGGSSGGGCGGGGDGAAATSTVAALLGEAVMARAGGGEAGGGGDGGGTAAAAAVCSRLVAPAEAALWRETVAVCADALGDWSLLEGELQRSLVKLGVTLPGGGEGGGGGGGSSGGLYSSSSAVTAVAEALPRSLLLSGAGPSGGSSGGGGAGLVLRRVLRSALFQLSEDDFQLAAAAAAAAEGRGDGAAGAGTAGVAATAGSAPSTDGPALLVLRLLEQLDHGGSGGGGGGGREAASCAAAAVPLELVAAEVFRACRRGSWERCLTVLQASLAGLRCRWTGLHPLSTAARTATLTVLQPLAEIHEMIRQLVHAGGGGVSGGVGRGRDGVVVTPASSAVRHLETLVEVWRRRGLGGATVGVARVATATATGTRPGGGGNGGPSGTGSALGTLLQVRRLSLEAAANCILPRAVLAGAAGVGGANSASCRGQLQLAARAAQASLRFAAAEAAVQAGCADTAAEALPPPLLALAQSPPQQPQQPQQEPQQQLRLFRAHIDTAAAQAAAEPADACVYGAVSELLSTMRPWHREAVRTGILGGRLAAESELAQSQALLVLSGRHLPFLVLGVAVVRGDPDPTVRQQYLAVRLATALCHAATATAYQPPNHNVLQPPRPQIHDGHHDGQSAVAAGLSVMTEAAEEAAAAAAAVSTAARASAHFALLCGRLLRATHESATERALDPTMSSLEELYGTAKRKQVAAAVRTGGGDLSACVVRHLLRAVALAGSGTAGCYGGGEDNGVGGKGSEERLQTLAAHLRLQVPVVLSVLRDSAAAAEAFRQGWTAVPLGVFLPWVSQMTSMSVDSWCYIAFTTLRESPPWQVFSGRITQALARGDVDAAVEVWSSEAWPNLFSRYHRPHHQHQHYQTGLPAAAAATPRPPVSRRQVAGAAPPAEPYNVAFARRYRAAFEEAFGGSGNARAGGLGQWEGLQAAGLRSLDLLSPWFRSYEQVAADANASMLSSSHPFSSSTGLARQGRRKQQMLLLLPSMAFATATSPPPAEPGAYGSRCSGGGLPPLGLQDDAGAVAVVGFKRVVTVFSSKQRPKLLTLYCSDLSTREFVVKGGEDVRLDERIQQLYDAMNGVTAHDAACARRSLRVPVYDVIPLSPTVGLLQFVPGTRPLQSCLVDNPERAEQEAQAIELYANYIRSAAASTVQPRQQHQAHAAPGLAAPGQLPGPRDYWQMYIQADSASTVRHFKQAVGCLPAGLLRSFLLRVSGHSPELFLARRGALVSGLVAGSVFGYLAGVGDRHTSNLLLQPATGRLVHIDFGYSLGAATQVVPIPELVPFRLTPQLLGALQPHCGKEVMVPGMAAALAALSAPPARQLLAAVMEVFLREPVADWQQEAMMLRTSRAGEVGGGGSQDGGEEEDDSRVLAARLARNRHLPLCGGSFAVYGMLSLWSGGVETALQKLARRHPSLILVEDLRGRHGAAPYFQALCDIVQGASGGSGGSSGGGPTAFRARPELLQHSGPLPPVALARCLVDLATDTNVLGRMYLGWRPYL</sequence>
<proteinExistence type="predicted"/>
<feature type="compositionally biased region" description="Acidic residues" evidence="1">
    <location>
        <begin position="64"/>
        <end position="74"/>
    </location>
</feature>
<dbReference type="GO" id="GO:0005634">
    <property type="term" value="C:nucleus"/>
    <property type="evidence" value="ECO:0007669"/>
    <property type="project" value="TreeGrafter"/>
</dbReference>
<feature type="region of interest" description="Disordered" evidence="1">
    <location>
        <begin position="2361"/>
        <end position="2418"/>
    </location>
</feature>
<feature type="compositionally biased region" description="Low complexity" evidence="1">
    <location>
        <begin position="1587"/>
        <end position="1597"/>
    </location>
</feature>
<feature type="compositionally biased region" description="Low complexity" evidence="1">
    <location>
        <begin position="1249"/>
        <end position="1261"/>
    </location>
</feature>
<feature type="region of interest" description="Disordered" evidence="1">
    <location>
        <begin position="229"/>
        <end position="249"/>
    </location>
</feature>
<feature type="region of interest" description="Disordered" evidence="1">
    <location>
        <begin position="879"/>
        <end position="926"/>
    </location>
</feature>
<dbReference type="InterPro" id="IPR037706">
    <property type="entry name" value="DNA-PK_dom"/>
</dbReference>
<dbReference type="InterPro" id="IPR000403">
    <property type="entry name" value="PI3/4_kinase_cat_dom"/>
</dbReference>
<feature type="compositionally biased region" description="Basic and acidic residues" evidence="1">
    <location>
        <begin position="914"/>
        <end position="926"/>
    </location>
</feature>
<dbReference type="PANTHER" id="PTHR11139">
    <property type="entry name" value="ATAXIA TELANGIECTASIA MUTATED ATM -RELATED"/>
    <property type="match status" value="1"/>
</dbReference>
<feature type="compositionally biased region" description="Gly residues" evidence="1">
    <location>
        <begin position="896"/>
        <end position="906"/>
    </location>
</feature>
<keyword evidence="5" id="KW-1185">Reference proteome</keyword>
<dbReference type="KEGG" id="vcn:VOLCADRAFT_87995"/>
<feature type="compositionally biased region" description="Gly residues" evidence="1">
    <location>
        <begin position="92"/>
        <end position="101"/>
    </location>
</feature>
<dbReference type="GO" id="GO:0004677">
    <property type="term" value="F:DNA-dependent protein kinase activity"/>
    <property type="evidence" value="ECO:0007669"/>
    <property type="project" value="InterPro"/>
</dbReference>
<dbReference type="RefSeq" id="XP_002947648.1">
    <property type="nucleotide sequence ID" value="XM_002947602.1"/>
</dbReference>
<dbReference type="CDD" id="cd05172">
    <property type="entry name" value="PIKKc_DNA-PK"/>
    <property type="match status" value="1"/>
</dbReference>
<dbReference type="PROSITE" id="PS50290">
    <property type="entry name" value="PI3_4_KINASE_3"/>
    <property type="match status" value="1"/>
</dbReference>
<protein>
    <submittedName>
        <fullName evidence="4">Uncharacterized protein</fullName>
    </submittedName>
</protein>
<feature type="region of interest" description="Disordered" evidence="1">
    <location>
        <begin position="940"/>
        <end position="964"/>
    </location>
</feature>
<dbReference type="OrthoDB" id="431717at2759"/>
<dbReference type="SUPFAM" id="SSF56112">
    <property type="entry name" value="Protein kinase-like (PK-like)"/>
    <property type="match status" value="1"/>
</dbReference>
<name>D8TMT1_VOLCA</name>
<dbReference type="GeneID" id="9620535"/>
<feature type="compositionally biased region" description="Low complexity" evidence="1">
    <location>
        <begin position="1221"/>
        <end position="1235"/>
    </location>
</feature>
<dbReference type="PROSITE" id="PS51190">
    <property type="entry name" value="FATC"/>
    <property type="match status" value="1"/>
</dbReference>
<dbReference type="Gene3D" id="1.10.1070.11">
    <property type="entry name" value="Phosphatidylinositol 3-/4-kinase, catalytic domain"/>
    <property type="match status" value="1"/>
</dbReference>
<dbReference type="eggNOG" id="KOG0891">
    <property type="taxonomic scope" value="Eukaryota"/>
</dbReference>
<feature type="compositionally biased region" description="Gly residues" evidence="1">
    <location>
        <begin position="2404"/>
        <end position="2418"/>
    </location>
</feature>
<dbReference type="GO" id="GO:0006281">
    <property type="term" value="P:DNA repair"/>
    <property type="evidence" value="ECO:0007669"/>
    <property type="project" value="InterPro"/>
</dbReference>
<evidence type="ECO:0000313" key="5">
    <source>
        <dbReference type="Proteomes" id="UP000001058"/>
    </source>
</evidence>
<dbReference type="STRING" id="3068.D8TMT1"/>
<dbReference type="Proteomes" id="UP000001058">
    <property type="component" value="Unassembled WGS sequence"/>
</dbReference>
<feature type="compositionally biased region" description="Acidic residues" evidence="1">
    <location>
        <begin position="1091"/>
        <end position="1104"/>
    </location>
</feature>
<feature type="region of interest" description="Disordered" evidence="1">
    <location>
        <begin position="1648"/>
        <end position="1684"/>
    </location>
</feature>
<feature type="region of interest" description="Disordered" evidence="1">
    <location>
        <begin position="1587"/>
        <end position="1627"/>
    </location>
</feature>
<dbReference type="InterPro" id="IPR011009">
    <property type="entry name" value="Kinase-like_dom_sf"/>
</dbReference>
<feature type="region of interest" description="Disordered" evidence="1">
    <location>
        <begin position="1368"/>
        <end position="1407"/>
    </location>
</feature>
<reference evidence="4 5" key="1">
    <citation type="journal article" date="2010" name="Science">
        <title>Genomic analysis of organismal complexity in the multicellular green alga Volvox carteri.</title>
        <authorList>
            <person name="Prochnik S.E."/>
            <person name="Umen J."/>
            <person name="Nedelcu A.M."/>
            <person name="Hallmann A."/>
            <person name="Miller S.M."/>
            <person name="Nishii I."/>
            <person name="Ferris P."/>
            <person name="Kuo A."/>
            <person name="Mitros T."/>
            <person name="Fritz-Laylin L.K."/>
            <person name="Hellsten U."/>
            <person name="Chapman J."/>
            <person name="Simakov O."/>
            <person name="Rensing S.A."/>
            <person name="Terry A."/>
            <person name="Pangilinan J."/>
            <person name="Kapitonov V."/>
            <person name="Jurka J."/>
            <person name="Salamov A."/>
            <person name="Shapiro H."/>
            <person name="Schmutz J."/>
            <person name="Grimwood J."/>
            <person name="Lindquist E."/>
            <person name="Lucas S."/>
            <person name="Grigoriev I.V."/>
            <person name="Schmitt R."/>
            <person name="Kirk D."/>
            <person name="Rokhsar D.S."/>
        </authorList>
    </citation>
    <scope>NUCLEOTIDE SEQUENCE [LARGE SCALE GENOMIC DNA]</scope>
    <source>
        <strain evidence="5">f. Nagariensis / Eve</strain>
    </source>
</reference>